<keyword evidence="2" id="KW-0479">Metal-binding</keyword>
<evidence type="ECO:0000259" key="3">
    <source>
        <dbReference type="Pfam" id="PF01557"/>
    </source>
</evidence>
<accession>A0ABP7NUC1</accession>
<dbReference type="Pfam" id="PF01557">
    <property type="entry name" value="FAA_hydrolase"/>
    <property type="match status" value="1"/>
</dbReference>
<evidence type="ECO:0000256" key="1">
    <source>
        <dbReference type="ARBA" id="ARBA00010211"/>
    </source>
</evidence>
<proteinExistence type="inferred from homology"/>
<keyword evidence="5" id="KW-1185">Reference proteome</keyword>
<evidence type="ECO:0000256" key="2">
    <source>
        <dbReference type="ARBA" id="ARBA00022723"/>
    </source>
</evidence>
<protein>
    <submittedName>
        <fullName evidence="4">Fumarylacetoacetate hydrolase family protein</fullName>
    </submittedName>
</protein>
<feature type="domain" description="Fumarylacetoacetase-like C-terminal" evidence="3">
    <location>
        <begin position="72"/>
        <end position="278"/>
    </location>
</feature>
<organism evidence="4 5">
    <name type="scientific">Gordonia caeni</name>
    <dbReference type="NCBI Taxonomy" id="1007097"/>
    <lineage>
        <taxon>Bacteria</taxon>
        <taxon>Bacillati</taxon>
        <taxon>Actinomycetota</taxon>
        <taxon>Actinomycetes</taxon>
        <taxon>Mycobacteriales</taxon>
        <taxon>Gordoniaceae</taxon>
        <taxon>Gordonia</taxon>
    </lineage>
</organism>
<evidence type="ECO:0000313" key="5">
    <source>
        <dbReference type="Proteomes" id="UP001418444"/>
    </source>
</evidence>
<dbReference type="RefSeq" id="WP_344781433.1">
    <property type="nucleotide sequence ID" value="NZ_BAAAZW010000003.1"/>
</dbReference>
<dbReference type="InterPro" id="IPR036663">
    <property type="entry name" value="Fumarylacetoacetase_C_sf"/>
</dbReference>
<dbReference type="PANTHER" id="PTHR42796">
    <property type="entry name" value="FUMARYLACETOACETATE HYDROLASE DOMAIN-CONTAINING PROTEIN 2A-RELATED"/>
    <property type="match status" value="1"/>
</dbReference>
<evidence type="ECO:0000313" key="4">
    <source>
        <dbReference type="EMBL" id="GAA3954305.1"/>
    </source>
</evidence>
<dbReference type="InterPro" id="IPR051121">
    <property type="entry name" value="FAH"/>
</dbReference>
<dbReference type="EMBL" id="BAAAZW010000003">
    <property type="protein sequence ID" value="GAA3954305.1"/>
    <property type="molecule type" value="Genomic_DNA"/>
</dbReference>
<name>A0ABP7NUC1_9ACTN</name>
<sequence length="282" mass="29591">MYLATIRLGSTTTAVKRIDNDGTQALLALEYPDLGALLADPDGLATAAAATTGTTYAIDTADFAPPVLDPDKVVCVAHNYGDHIKRLGLNLPQHPRLSTKFSSALIGPNDPIVKPADAHALDCAVELTIIIGKSVRHADDDEAAAAIAGFTVMNDVTDRSLEFQAEEWGLGNIWDRSTPMGPYLVTPDELPGGVAPRTTLSTTIDGTVVQSGDTADLHFDPVHVVRRVSRFMALEPGDVIATGSPSSPAHDHGEDAHLNPGQKIVAAIDGIGACHNTVIAAR</sequence>
<dbReference type="GO" id="GO:0016787">
    <property type="term" value="F:hydrolase activity"/>
    <property type="evidence" value="ECO:0007669"/>
    <property type="project" value="UniProtKB-KW"/>
</dbReference>
<comment type="similarity">
    <text evidence="1">Belongs to the FAH family.</text>
</comment>
<dbReference type="PANTHER" id="PTHR42796:SF4">
    <property type="entry name" value="FUMARYLACETOACETATE HYDROLASE DOMAIN-CONTAINING PROTEIN 2A"/>
    <property type="match status" value="1"/>
</dbReference>
<comment type="caution">
    <text evidence="4">The sequence shown here is derived from an EMBL/GenBank/DDBJ whole genome shotgun (WGS) entry which is preliminary data.</text>
</comment>
<keyword evidence="4" id="KW-0378">Hydrolase</keyword>
<dbReference type="InterPro" id="IPR011234">
    <property type="entry name" value="Fumarylacetoacetase-like_C"/>
</dbReference>
<reference evidence="5" key="1">
    <citation type="journal article" date="2019" name="Int. J. Syst. Evol. Microbiol.">
        <title>The Global Catalogue of Microorganisms (GCM) 10K type strain sequencing project: providing services to taxonomists for standard genome sequencing and annotation.</title>
        <authorList>
            <consortium name="The Broad Institute Genomics Platform"/>
            <consortium name="The Broad Institute Genome Sequencing Center for Infectious Disease"/>
            <person name="Wu L."/>
            <person name="Ma J."/>
        </authorList>
    </citation>
    <scope>NUCLEOTIDE SEQUENCE [LARGE SCALE GENOMIC DNA]</scope>
    <source>
        <strain evidence="5">JCM 16923</strain>
    </source>
</reference>
<dbReference type="Proteomes" id="UP001418444">
    <property type="component" value="Unassembled WGS sequence"/>
</dbReference>
<gene>
    <name evidence="4" type="ORF">GCM10022231_10850</name>
</gene>
<dbReference type="SUPFAM" id="SSF56529">
    <property type="entry name" value="FAH"/>
    <property type="match status" value="1"/>
</dbReference>
<dbReference type="Gene3D" id="3.90.850.10">
    <property type="entry name" value="Fumarylacetoacetase-like, C-terminal domain"/>
    <property type="match status" value="1"/>
</dbReference>